<feature type="domain" description="F-box" evidence="1">
    <location>
        <begin position="20"/>
        <end position="68"/>
    </location>
</feature>
<dbReference type="AlphaFoldDB" id="A0A2N9GXP2"/>
<proteinExistence type="predicted"/>
<protein>
    <recommendedName>
        <fullName evidence="1">F-box domain-containing protein</fullName>
    </recommendedName>
</protein>
<accession>A0A2N9GXP2</accession>
<reference evidence="2" key="1">
    <citation type="submission" date="2018-02" db="EMBL/GenBank/DDBJ databases">
        <authorList>
            <person name="Cohen D.B."/>
            <person name="Kent A.D."/>
        </authorList>
    </citation>
    <scope>NUCLEOTIDE SEQUENCE</scope>
</reference>
<organism evidence="2">
    <name type="scientific">Fagus sylvatica</name>
    <name type="common">Beechnut</name>
    <dbReference type="NCBI Taxonomy" id="28930"/>
    <lineage>
        <taxon>Eukaryota</taxon>
        <taxon>Viridiplantae</taxon>
        <taxon>Streptophyta</taxon>
        <taxon>Embryophyta</taxon>
        <taxon>Tracheophyta</taxon>
        <taxon>Spermatophyta</taxon>
        <taxon>Magnoliopsida</taxon>
        <taxon>eudicotyledons</taxon>
        <taxon>Gunneridae</taxon>
        <taxon>Pentapetalae</taxon>
        <taxon>rosids</taxon>
        <taxon>fabids</taxon>
        <taxon>Fagales</taxon>
        <taxon>Fagaceae</taxon>
        <taxon>Fagus</taxon>
    </lineage>
</organism>
<dbReference type="InterPro" id="IPR055294">
    <property type="entry name" value="FBL60-like"/>
</dbReference>
<dbReference type="SUPFAM" id="SSF81383">
    <property type="entry name" value="F-box domain"/>
    <property type="match status" value="1"/>
</dbReference>
<name>A0A2N9GXP2_FAGSY</name>
<dbReference type="InterPro" id="IPR053781">
    <property type="entry name" value="F-box_AtFBL13-like"/>
</dbReference>
<dbReference type="Pfam" id="PF00646">
    <property type="entry name" value="F-box"/>
    <property type="match status" value="1"/>
</dbReference>
<dbReference type="PANTHER" id="PTHR31293:SF12">
    <property type="entry name" value="RNI-LIKE SUPERFAMILY PROTEIN"/>
    <property type="match status" value="1"/>
</dbReference>
<evidence type="ECO:0000313" key="2">
    <source>
        <dbReference type="EMBL" id="SPD04385.1"/>
    </source>
</evidence>
<dbReference type="PROSITE" id="PS50181">
    <property type="entry name" value="FBOX"/>
    <property type="match status" value="1"/>
</dbReference>
<dbReference type="PANTHER" id="PTHR31293">
    <property type="entry name" value="RNI-LIKE SUPERFAMILY PROTEIN"/>
    <property type="match status" value="1"/>
</dbReference>
<dbReference type="Gene3D" id="1.20.1280.50">
    <property type="match status" value="1"/>
</dbReference>
<evidence type="ECO:0000259" key="1">
    <source>
        <dbReference type="PROSITE" id="PS50181"/>
    </source>
</evidence>
<sequence length="129" mass="15126">MKEKEAFNVMDHKKKKYIAVDRISELPDPLLQEILSFLPINQVVQSTILSKRWKHMSTSIPVLFYSGFYPSGYCNFVEKTIRSRSVKKFSLADSMDKPNSASDVDRWISFLVKNDVEELDLLWFSRTVW</sequence>
<dbReference type="EMBL" id="OIVN01002530">
    <property type="protein sequence ID" value="SPD04385.1"/>
    <property type="molecule type" value="Genomic_DNA"/>
</dbReference>
<dbReference type="InterPro" id="IPR001810">
    <property type="entry name" value="F-box_dom"/>
</dbReference>
<dbReference type="CDD" id="cd22160">
    <property type="entry name" value="F-box_AtFBL13-like"/>
    <property type="match status" value="1"/>
</dbReference>
<gene>
    <name evidence="2" type="ORF">FSB_LOCUS32267</name>
</gene>
<dbReference type="InterPro" id="IPR036047">
    <property type="entry name" value="F-box-like_dom_sf"/>
</dbReference>